<evidence type="ECO:0000256" key="2">
    <source>
        <dbReference type="SAM" id="SignalP"/>
    </source>
</evidence>
<keyword evidence="1" id="KW-0472">Membrane</keyword>
<dbReference type="PROSITE" id="PS50835">
    <property type="entry name" value="IG_LIKE"/>
    <property type="match status" value="1"/>
</dbReference>
<dbReference type="Gene3D" id="2.60.40.10">
    <property type="entry name" value="Immunoglobulins"/>
    <property type="match status" value="1"/>
</dbReference>
<feature type="domain" description="Ig-like" evidence="3">
    <location>
        <begin position="31"/>
        <end position="111"/>
    </location>
</feature>
<keyword evidence="1" id="KW-0812">Transmembrane</keyword>
<keyword evidence="1" id="KW-1133">Transmembrane helix</keyword>
<dbReference type="InterPro" id="IPR013783">
    <property type="entry name" value="Ig-like_fold"/>
</dbReference>
<feature type="transmembrane region" description="Helical" evidence="1">
    <location>
        <begin position="131"/>
        <end position="154"/>
    </location>
</feature>
<dbReference type="AlphaFoldDB" id="A0ABD3WXC6"/>
<proteinExistence type="predicted"/>
<reference evidence="4 5" key="1">
    <citation type="submission" date="2024-11" db="EMBL/GenBank/DDBJ databases">
        <title>Chromosome-level genome assembly of the freshwater bivalve Anodonta woodiana.</title>
        <authorList>
            <person name="Chen X."/>
        </authorList>
    </citation>
    <scope>NUCLEOTIDE SEQUENCE [LARGE SCALE GENOMIC DNA]</scope>
    <source>
        <strain evidence="4">MN2024</strain>
        <tissue evidence="4">Gills</tissue>
    </source>
</reference>
<keyword evidence="2" id="KW-0732">Signal</keyword>
<dbReference type="EMBL" id="JBJQND010000004">
    <property type="protein sequence ID" value="KAL3878627.1"/>
    <property type="molecule type" value="Genomic_DNA"/>
</dbReference>
<evidence type="ECO:0000256" key="1">
    <source>
        <dbReference type="SAM" id="Phobius"/>
    </source>
</evidence>
<dbReference type="Proteomes" id="UP001634394">
    <property type="component" value="Unassembled WGS sequence"/>
</dbReference>
<gene>
    <name evidence="4" type="ORF">ACJMK2_030961</name>
</gene>
<accession>A0ABD3WXC6</accession>
<name>A0ABD3WXC6_SINWO</name>
<protein>
    <recommendedName>
        <fullName evidence="3">Ig-like domain-containing protein</fullName>
    </recommendedName>
</protein>
<comment type="caution">
    <text evidence="4">The sequence shown here is derived from an EMBL/GenBank/DDBJ whole genome shotgun (WGS) entry which is preliminary data.</text>
</comment>
<evidence type="ECO:0000313" key="5">
    <source>
        <dbReference type="Proteomes" id="UP001634394"/>
    </source>
</evidence>
<organism evidence="4 5">
    <name type="scientific">Sinanodonta woodiana</name>
    <name type="common">Chinese pond mussel</name>
    <name type="synonym">Anodonta woodiana</name>
    <dbReference type="NCBI Taxonomy" id="1069815"/>
    <lineage>
        <taxon>Eukaryota</taxon>
        <taxon>Metazoa</taxon>
        <taxon>Spiralia</taxon>
        <taxon>Lophotrochozoa</taxon>
        <taxon>Mollusca</taxon>
        <taxon>Bivalvia</taxon>
        <taxon>Autobranchia</taxon>
        <taxon>Heteroconchia</taxon>
        <taxon>Palaeoheterodonta</taxon>
        <taxon>Unionida</taxon>
        <taxon>Unionoidea</taxon>
        <taxon>Unionidae</taxon>
        <taxon>Unioninae</taxon>
        <taxon>Sinanodonta</taxon>
    </lineage>
</organism>
<dbReference type="InterPro" id="IPR007110">
    <property type="entry name" value="Ig-like_dom"/>
</dbReference>
<sequence>MLSQLIFLVLALALRVRCNTYTWAYSTYLDVEFSFSCNDSRILLTDDEKVEWITPQHKTLGPRYNDSDYLVRDSIRTNGQELVIKRVSNVHSGIYVCMVYNNNILRKRAIRGLNIYKPLYHNLGEMYIDNIIIAVITCVVFLVPLISMCVIYKFRYMSKEDKKRKREMKRKYHEMISQHYGQTHTNDPHYEDLSENVKAKDVNGLGGYDNPVITAL</sequence>
<feature type="signal peptide" evidence="2">
    <location>
        <begin position="1"/>
        <end position="18"/>
    </location>
</feature>
<evidence type="ECO:0000259" key="3">
    <source>
        <dbReference type="PROSITE" id="PS50835"/>
    </source>
</evidence>
<feature type="chain" id="PRO_5044780180" description="Ig-like domain-containing protein" evidence="2">
    <location>
        <begin position="19"/>
        <end position="216"/>
    </location>
</feature>
<keyword evidence="5" id="KW-1185">Reference proteome</keyword>
<evidence type="ECO:0000313" key="4">
    <source>
        <dbReference type="EMBL" id="KAL3878627.1"/>
    </source>
</evidence>